<reference evidence="2 3" key="1">
    <citation type="submission" date="2018-06" db="EMBL/GenBank/DDBJ databases">
        <title>Genomic Encyclopedia of Archaeal and Bacterial Type Strains, Phase II (KMG-II): from individual species to whole genera.</title>
        <authorList>
            <person name="Goeker M."/>
        </authorList>
    </citation>
    <scope>NUCLEOTIDE SEQUENCE [LARGE SCALE GENOMIC DNA]</scope>
    <source>
        <strain evidence="2 3">DSM 25663</strain>
    </source>
</reference>
<dbReference type="EMBL" id="QLSZ01000007">
    <property type="protein sequence ID" value="RAR71490.1"/>
    <property type="molecule type" value="Genomic_DNA"/>
</dbReference>
<gene>
    <name evidence="2" type="ORF">CLV55_10746</name>
</gene>
<organism evidence="2 3">
    <name type="scientific">Flavobacterium aciduliphilum</name>
    <dbReference type="NCBI Taxonomy" id="1101402"/>
    <lineage>
        <taxon>Bacteria</taxon>
        <taxon>Pseudomonadati</taxon>
        <taxon>Bacteroidota</taxon>
        <taxon>Flavobacteriia</taxon>
        <taxon>Flavobacteriales</taxon>
        <taxon>Flavobacteriaceae</taxon>
        <taxon>Flavobacterium</taxon>
    </lineage>
</organism>
<comment type="caution">
    <text evidence="2">The sequence shown here is derived from an EMBL/GenBank/DDBJ whole genome shotgun (WGS) entry which is preliminary data.</text>
</comment>
<evidence type="ECO:0000256" key="1">
    <source>
        <dbReference type="SAM" id="SignalP"/>
    </source>
</evidence>
<proteinExistence type="predicted"/>
<accession>A0A328YD92</accession>
<feature type="chain" id="PRO_5016387138" evidence="1">
    <location>
        <begin position="19"/>
        <end position="125"/>
    </location>
</feature>
<sequence length="125" mass="14094">MKKIFLGLLLLLSTSMFSQETFVKKYTSMISKKDGILQPWEKTDVTVVFNPRGVKDIVIYYSSGNTLTLHQIGGVEAGKTNSGEGYQIVECIDQDGEKLAIQLFDDDTCFRILIAEGYMIEFHND</sequence>
<dbReference type="AlphaFoldDB" id="A0A328YD92"/>
<protein>
    <submittedName>
        <fullName evidence="2">Uncharacterized protein</fullName>
    </submittedName>
</protein>
<evidence type="ECO:0000313" key="2">
    <source>
        <dbReference type="EMBL" id="RAR71490.1"/>
    </source>
</evidence>
<name>A0A328YD92_9FLAO</name>
<keyword evidence="3" id="KW-1185">Reference proteome</keyword>
<dbReference type="Proteomes" id="UP000248840">
    <property type="component" value="Unassembled WGS sequence"/>
</dbReference>
<feature type="signal peptide" evidence="1">
    <location>
        <begin position="1"/>
        <end position="18"/>
    </location>
</feature>
<keyword evidence="1" id="KW-0732">Signal</keyword>
<evidence type="ECO:0000313" key="3">
    <source>
        <dbReference type="Proteomes" id="UP000248840"/>
    </source>
</evidence>
<dbReference type="RefSeq" id="WP_146739555.1">
    <property type="nucleotide sequence ID" value="NZ_QLSZ01000007.1"/>
</dbReference>